<proteinExistence type="predicted"/>
<protein>
    <submittedName>
        <fullName evidence="6">LacI family DNA-binding transcriptional regulator</fullName>
    </submittedName>
</protein>
<dbReference type="SMART" id="SM00354">
    <property type="entry name" value="HTH_LACI"/>
    <property type="match status" value="1"/>
</dbReference>
<dbReference type="PROSITE" id="PS50932">
    <property type="entry name" value="HTH_LACI_2"/>
    <property type="match status" value="1"/>
</dbReference>
<dbReference type="AlphaFoldDB" id="A0A3M8AL58"/>
<dbReference type="SUPFAM" id="SSF47413">
    <property type="entry name" value="lambda repressor-like DNA-binding domains"/>
    <property type="match status" value="1"/>
</dbReference>
<dbReference type="Pfam" id="PF00356">
    <property type="entry name" value="LacI"/>
    <property type="match status" value="1"/>
</dbReference>
<feature type="domain" description="HTH lacI-type" evidence="5">
    <location>
        <begin position="9"/>
        <end position="63"/>
    </location>
</feature>
<dbReference type="PANTHER" id="PTHR30146">
    <property type="entry name" value="LACI-RELATED TRANSCRIPTIONAL REPRESSOR"/>
    <property type="match status" value="1"/>
</dbReference>
<gene>
    <name evidence="6" type="ORF">EDM22_02085</name>
</gene>
<dbReference type="InterPro" id="IPR028082">
    <property type="entry name" value="Peripla_BP_I"/>
</dbReference>
<reference evidence="6 7" key="1">
    <citation type="submission" date="2018-10" db="EMBL/GenBank/DDBJ databases">
        <title>Isolation, diversity and antibacterial activity of antinobacteria from the wheat rhizosphere soil.</title>
        <authorList>
            <person name="Sun T."/>
        </authorList>
    </citation>
    <scope>NUCLEOTIDE SEQUENCE [LARGE SCALE GENOMIC DNA]</scope>
    <source>
        <strain evidence="6 7">SJ-23</strain>
    </source>
</reference>
<evidence type="ECO:0000313" key="6">
    <source>
        <dbReference type="EMBL" id="RNB51942.1"/>
    </source>
</evidence>
<evidence type="ECO:0000259" key="5">
    <source>
        <dbReference type="PROSITE" id="PS50932"/>
    </source>
</evidence>
<name>A0A3M8AL58_9MICO</name>
<sequence>MPRRAEGRPSIVAVAAAAGVSPTTVSHALSGTRPVRDETRERVLRAAERLGYSPNPIASGLRLQRTGVVGFASDHVATSAFAGRILQGAQDVARERGMLLMAVDSEGDADLEDRQLRSLADHRVDGIMVARMFHQVVGRPAAIGRIPVVLVDAVPAEGWRVASVAPDEPGIAATAVARLLAAGHRRIAFANTTDEAPASRGREAGFRAAVAEAGLGARALVEYGASDAGGGRVAGMRLLDRPAQDRPTAVVCFNDQMAMGVYQAAAALGLDVPRDCSVVGVDDLEIVAAALVPALTTVALPHREMGRSGMSALLDRIERGEGEADAAEPAFLRCELIERGSVGPPP</sequence>
<dbReference type="CDD" id="cd01392">
    <property type="entry name" value="HTH_LacI"/>
    <property type="match status" value="1"/>
</dbReference>
<dbReference type="Proteomes" id="UP000275048">
    <property type="component" value="Unassembled WGS sequence"/>
</dbReference>
<accession>A0A3M8AL58</accession>
<evidence type="ECO:0000256" key="4">
    <source>
        <dbReference type="ARBA" id="ARBA00023163"/>
    </source>
</evidence>
<dbReference type="PANTHER" id="PTHR30146:SF148">
    <property type="entry name" value="HTH-TYPE TRANSCRIPTIONAL REPRESSOR PURR-RELATED"/>
    <property type="match status" value="1"/>
</dbReference>
<keyword evidence="2" id="KW-0805">Transcription regulation</keyword>
<keyword evidence="3 6" id="KW-0238">DNA-binding</keyword>
<dbReference type="InterPro" id="IPR010982">
    <property type="entry name" value="Lambda_DNA-bd_dom_sf"/>
</dbReference>
<dbReference type="GO" id="GO:0003700">
    <property type="term" value="F:DNA-binding transcription factor activity"/>
    <property type="evidence" value="ECO:0007669"/>
    <property type="project" value="TreeGrafter"/>
</dbReference>
<keyword evidence="7" id="KW-1185">Reference proteome</keyword>
<keyword evidence="1" id="KW-0678">Repressor</keyword>
<comment type="caution">
    <text evidence="6">The sequence shown here is derived from an EMBL/GenBank/DDBJ whole genome shotgun (WGS) entry which is preliminary data.</text>
</comment>
<dbReference type="Gene3D" id="3.40.50.2300">
    <property type="match status" value="2"/>
</dbReference>
<dbReference type="SUPFAM" id="SSF53822">
    <property type="entry name" value="Periplasmic binding protein-like I"/>
    <property type="match status" value="1"/>
</dbReference>
<dbReference type="CDD" id="cd06288">
    <property type="entry name" value="PBP1_sucrose_transcription_regulator"/>
    <property type="match status" value="1"/>
</dbReference>
<evidence type="ECO:0000256" key="3">
    <source>
        <dbReference type="ARBA" id="ARBA00023125"/>
    </source>
</evidence>
<dbReference type="EMBL" id="RHHB01000002">
    <property type="protein sequence ID" value="RNB51942.1"/>
    <property type="molecule type" value="Genomic_DNA"/>
</dbReference>
<evidence type="ECO:0000256" key="1">
    <source>
        <dbReference type="ARBA" id="ARBA00022491"/>
    </source>
</evidence>
<dbReference type="InterPro" id="IPR046335">
    <property type="entry name" value="LacI/GalR-like_sensor"/>
</dbReference>
<dbReference type="GO" id="GO:0000976">
    <property type="term" value="F:transcription cis-regulatory region binding"/>
    <property type="evidence" value="ECO:0007669"/>
    <property type="project" value="TreeGrafter"/>
</dbReference>
<evidence type="ECO:0000313" key="7">
    <source>
        <dbReference type="Proteomes" id="UP000275048"/>
    </source>
</evidence>
<dbReference type="Gene3D" id="1.10.260.40">
    <property type="entry name" value="lambda repressor-like DNA-binding domains"/>
    <property type="match status" value="1"/>
</dbReference>
<dbReference type="Pfam" id="PF13377">
    <property type="entry name" value="Peripla_BP_3"/>
    <property type="match status" value="1"/>
</dbReference>
<dbReference type="OrthoDB" id="9798934at2"/>
<evidence type="ECO:0000256" key="2">
    <source>
        <dbReference type="ARBA" id="ARBA00023015"/>
    </source>
</evidence>
<organism evidence="6 7">
    <name type="scientific">Agromyces tardus</name>
    <dbReference type="NCBI Taxonomy" id="2583849"/>
    <lineage>
        <taxon>Bacteria</taxon>
        <taxon>Bacillati</taxon>
        <taxon>Actinomycetota</taxon>
        <taxon>Actinomycetes</taxon>
        <taxon>Micrococcales</taxon>
        <taxon>Microbacteriaceae</taxon>
        <taxon>Agromyces</taxon>
    </lineage>
</organism>
<keyword evidence="4" id="KW-0804">Transcription</keyword>
<dbReference type="InterPro" id="IPR000843">
    <property type="entry name" value="HTH_LacI"/>
</dbReference>